<keyword evidence="11" id="KW-1185">Reference proteome</keyword>
<evidence type="ECO:0000256" key="2">
    <source>
        <dbReference type="ARBA" id="ARBA00005600"/>
    </source>
</evidence>
<keyword evidence="5 8" id="KW-0255">Endonuclease</keyword>
<feature type="domain" description="Ribonuclease A-domain" evidence="9">
    <location>
        <begin position="4"/>
        <end position="126"/>
    </location>
</feature>
<evidence type="ECO:0000256" key="3">
    <source>
        <dbReference type="ARBA" id="ARBA00022525"/>
    </source>
</evidence>
<comment type="subcellular location">
    <subcellularLocation>
        <location evidence="1">Secreted</location>
    </subcellularLocation>
</comment>
<evidence type="ECO:0000259" key="9">
    <source>
        <dbReference type="SMART" id="SM00092"/>
    </source>
</evidence>
<dbReference type="OMA" id="VGNRYCD"/>
<dbReference type="GO" id="GO:0016787">
    <property type="term" value="F:hydrolase activity"/>
    <property type="evidence" value="ECO:0007669"/>
    <property type="project" value="UniProtKB-KW"/>
</dbReference>
<dbReference type="InterPro" id="IPR023412">
    <property type="entry name" value="RNaseA_domain"/>
</dbReference>
<dbReference type="SUPFAM" id="SSF54076">
    <property type="entry name" value="RNase A-like"/>
    <property type="match status" value="1"/>
</dbReference>
<dbReference type="Gene3D" id="3.10.130.10">
    <property type="entry name" value="Ribonuclease A-like domain"/>
    <property type="match status" value="1"/>
</dbReference>
<evidence type="ECO:0000256" key="5">
    <source>
        <dbReference type="ARBA" id="ARBA00022759"/>
    </source>
</evidence>
<evidence type="ECO:0000256" key="1">
    <source>
        <dbReference type="ARBA" id="ARBA00004613"/>
    </source>
</evidence>
<evidence type="ECO:0000256" key="4">
    <source>
        <dbReference type="ARBA" id="ARBA00022722"/>
    </source>
</evidence>
<keyword evidence="6 8" id="KW-0378">Hydrolase</keyword>
<reference evidence="10" key="1">
    <citation type="submission" date="2025-08" db="UniProtKB">
        <authorList>
            <consortium name="Ensembl"/>
        </authorList>
    </citation>
    <scope>IDENTIFICATION</scope>
</reference>
<comment type="similarity">
    <text evidence="2 8">Belongs to the pancreatic ribonuclease family.</text>
</comment>
<dbReference type="PROSITE" id="PS00127">
    <property type="entry name" value="RNASE_PANCREATIC"/>
    <property type="match status" value="1"/>
</dbReference>
<dbReference type="InterPro" id="IPR023411">
    <property type="entry name" value="RNaseA_AS"/>
</dbReference>
<dbReference type="GO" id="GO:0001525">
    <property type="term" value="P:angiogenesis"/>
    <property type="evidence" value="ECO:0007669"/>
    <property type="project" value="TreeGrafter"/>
</dbReference>
<dbReference type="PANTHER" id="PTHR11437:SF10">
    <property type="entry name" value="ANGIOGENIN-RELATED"/>
    <property type="match status" value="1"/>
</dbReference>
<accession>A0A3Q0R623</accession>
<protein>
    <recommendedName>
        <fullName evidence="9">Ribonuclease A-domain domain-containing protein</fullName>
    </recommendedName>
</protein>
<evidence type="ECO:0000256" key="6">
    <source>
        <dbReference type="ARBA" id="ARBA00022801"/>
    </source>
</evidence>
<dbReference type="Proteomes" id="UP000261340">
    <property type="component" value="Unplaced"/>
</dbReference>
<organism evidence="10 11">
    <name type="scientific">Amphilophus citrinellus</name>
    <name type="common">Midas cichlid</name>
    <name type="synonym">Cichlasoma citrinellum</name>
    <dbReference type="NCBI Taxonomy" id="61819"/>
    <lineage>
        <taxon>Eukaryota</taxon>
        <taxon>Metazoa</taxon>
        <taxon>Chordata</taxon>
        <taxon>Craniata</taxon>
        <taxon>Vertebrata</taxon>
        <taxon>Euteleostomi</taxon>
        <taxon>Actinopterygii</taxon>
        <taxon>Neopterygii</taxon>
        <taxon>Teleostei</taxon>
        <taxon>Neoteleostei</taxon>
        <taxon>Acanthomorphata</taxon>
        <taxon>Ovalentaria</taxon>
        <taxon>Cichlomorphae</taxon>
        <taxon>Cichliformes</taxon>
        <taxon>Cichlidae</taxon>
        <taxon>New World cichlids</taxon>
        <taxon>Cichlasomatinae</taxon>
        <taxon>Heroini</taxon>
        <taxon>Amphilophus</taxon>
    </lineage>
</organism>
<dbReference type="InterPro" id="IPR001427">
    <property type="entry name" value="RNaseA"/>
</dbReference>
<dbReference type="GO" id="GO:0003676">
    <property type="term" value="F:nucleic acid binding"/>
    <property type="evidence" value="ECO:0007669"/>
    <property type="project" value="InterPro"/>
</dbReference>
<evidence type="ECO:0000256" key="7">
    <source>
        <dbReference type="ARBA" id="ARBA00023157"/>
    </source>
</evidence>
<dbReference type="GO" id="GO:0050829">
    <property type="term" value="P:defense response to Gram-negative bacterium"/>
    <property type="evidence" value="ECO:0007669"/>
    <property type="project" value="TreeGrafter"/>
</dbReference>
<name>A0A3Q0R623_AMPCI</name>
<dbReference type="Ensembl" id="ENSACIT00000007768.1">
    <property type="protein sequence ID" value="ENSACIP00000007549.1"/>
    <property type="gene ID" value="ENSACIG00000005911.1"/>
</dbReference>
<sequence>TKIPTTPAERLKFKRQHVDAKMTANDCNKKISCRNIYKNDNSCKTTNTFILSDEKTVKSICQGEGRYDSKSGMTYSKKHFRIVKCKLKSRGGRKPHCQYRGKRFTNRTIAVRCDEGLPVHYSDNDIDLITLGKENNKEIKKYVIVS</sequence>
<keyword evidence="4 8" id="KW-0540">Nuclease</keyword>
<dbReference type="GeneTree" id="ENSGT01150000287062"/>
<reference evidence="10" key="2">
    <citation type="submission" date="2025-09" db="UniProtKB">
        <authorList>
            <consortium name="Ensembl"/>
        </authorList>
    </citation>
    <scope>IDENTIFICATION</scope>
</reference>
<evidence type="ECO:0000256" key="8">
    <source>
        <dbReference type="RuleBase" id="RU000651"/>
    </source>
</evidence>
<dbReference type="PANTHER" id="PTHR11437">
    <property type="entry name" value="RIBONUCLEASE"/>
    <property type="match status" value="1"/>
</dbReference>
<dbReference type="GO" id="GO:0004519">
    <property type="term" value="F:endonuclease activity"/>
    <property type="evidence" value="ECO:0007669"/>
    <property type="project" value="UniProtKB-KW"/>
</dbReference>
<dbReference type="GO" id="GO:0005576">
    <property type="term" value="C:extracellular region"/>
    <property type="evidence" value="ECO:0007669"/>
    <property type="project" value="UniProtKB-SubCell"/>
</dbReference>
<dbReference type="Pfam" id="PF00074">
    <property type="entry name" value="RnaseA"/>
    <property type="match status" value="1"/>
</dbReference>
<dbReference type="GO" id="GO:0004540">
    <property type="term" value="F:RNA nuclease activity"/>
    <property type="evidence" value="ECO:0007669"/>
    <property type="project" value="TreeGrafter"/>
</dbReference>
<keyword evidence="3" id="KW-0964">Secreted</keyword>
<proteinExistence type="inferred from homology"/>
<evidence type="ECO:0000313" key="11">
    <source>
        <dbReference type="Proteomes" id="UP000261340"/>
    </source>
</evidence>
<dbReference type="GO" id="GO:0050830">
    <property type="term" value="P:defense response to Gram-positive bacterium"/>
    <property type="evidence" value="ECO:0007669"/>
    <property type="project" value="TreeGrafter"/>
</dbReference>
<dbReference type="SMART" id="SM00092">
    <property type="entry name" value="RNAse_Pc"/>
    <property type="match status" value="1"/>
</dbReference>
<dbReference type="InterPro" id="IPR036816">
    <property type="entry name" value="RNaseA-like_dom_sf"/>
</dbReference>
<dbReference type="AlphaFoldDB" id="A0A3Q0R623"/>
<keyword evidence="7" id="KW-1015">Disulfide bond</keyword>
<evidence type="ECO:0000313" key="10">
    <source>
        <dbReference type="Ensembl" id="ENSACIP00000007549.1"/>
    </source>
</evidence>